<dbReference type="KEGG" id="jde:Jden_1387"/>
<sequence length="233" mass="26044">MANPAAVLLAQFKIWESAPAQTGNGNQKIKHAQRRKVAEDDGVSDHIRAMVALHEVEFHLDRLEKVTPVDSYRKMVSIWARIILAYPHGWQADHPNRHTFTEHAMDSLEHLAVLLDTNLPRLRDLDTSDLLPVFTSIEERLAGDENLPDDVRAYVFNLVEEARRAVSEFEVTGSVDLAVCLQRLKMALFAAADQTKGENKRWYRKMASDVAVPIAVNVAGYLATVPIAGLLGQ</sequence>
<gene>
    <name evidence="2" type="ordered locus">Jden_1387</name>
</gene>
<accession>C7R4I3</accession>
<dbReference type="EMBL" id="CP001706">
    <property type="protein sequence ID" value="ACV09040.1"/>
    <property type="molecule type" value="Genomic_DNA"/>
</dbReference>
<dbReference type="RefSeq" id="WP_015771668.1">
    <property type="nucleotide sequence ID" value="NC_013174.1"/>
</dbReference>
<evidence type="ECO:0000313" key="3">
    <source>
        <dbReference type="Proteomes" id="UP000000628"/>
    </source>
</evidence>
<dbReference type="OrthoDB" id="5117522at2"/>
<keyword evidence="1" id="KW-0812">Transmembrane</keyword>
<feature type="transmembrane region" description="Helical" evidence="1">
    <location>
        <begin position="210"/>
        <end position="231"/>
    </location>
</feature>
<keyword evidence="1" id="KW-0472">Membrane</keyword>
<organism evidence="2 3">
    <name type="scientific">Jonesia denitrificans (strain ATCC 14870 / DSM 20603 / BCRC 15368 / CIP 55.134 / JCM 11481 / NBRC 15587 / NCTC 10816 / Prevot 55134)</name>
    <name type="common">Listeria denitrificans</name>
    <dbReference type="NCBI Taxonomy" id="471856"/>
    <lineage>
        <taxon>Bacteria</taxon>
        <taxon>Bacillati</taxon>
        <taxon>Actinomycetota</taxon>
        <taxon>Actinomycetes</taxon>
        <taxon>Micrococcales</taxon>
        <taxon>Jonesiaceae</taxon>
        <taxon>Jonesia</taxon>
    </lineage>
</organism>
<evidence type="ECO:0000256" key="1">
    <source>
        <dbReference type="SAM" id="Phobius"/>
    </source>
</evidence>
<protein>
    <submittedName>
        <fullName evidence="2">Uncharacterized protein</fullName>
    </submittedName>
</protein>
<dbReference type="eggNOG" id="ENOG502ZU79">
    <property type="taxonomic scope" value="Bacteria"/>
</dbReference>
<keyword evidence="3" id="KW-1185">Reference proteome</keyword>
<dbReference type="HOGENOM" id="CLU_1188697_0_0_11"/>
<keyword evidence="1" id="KW-1133">Transmembrane helix</keyword>
<evidence type="ECO:0000313" key="2">
    <source>
        <dbReference type="EMBL" id="ACV09040.1"/>
    </source>
</evidence>
<proteinExistence type="predicted"/>
<dbReference type="AlphaFoldDB" id="C7R4I3"/>
<name>C7R4I3_JONDD</name>
<reference evidence="2 3" key="1">
    <citation type="journal article" date="2009" name="Stand. Genomic Sci.">
        <title>Complete genome sequence of Jonesia denitrificans type strain (Prevot 55134).</title>
        <authorList>
            <person name="Pukall R."/>
            <person name="Gehrich-Schroter G."/>
            <person name="Lapidus A."/>
            <person name="Nolan M."/>
            <person name="Glavina Del Rio T."/>
            <person name="Lucas S."/>
            <person name="Chen F."/>
            <person name="Tice H."/>
            <person name="Pitluck S."/>
            <person name="Cheng J.F."/>
            <person name="Copeland A."/>
            <person name="Saunders E."/>
            <person name="Brettin T."/>
            <person name="Detter J.C."/>
            <person name="Bruce D."/>
            <person name="Goodwin L."/>
            <person name="Pati A."/>
            <person name="Ivanova N."/>
            <person name="Mavromatis K."/>
            <person name="Ovchinnikova G."/>
            <person name="Chen A."/>
            <person name="Palaniappan K."/>
            <person name="Land M."/>
            <person name="Hauser L."/>
            <person name="Chang Y.J."/>
            <person name="Jeffries C.D."/>
            <person name="Chain P."/>
            <person name="Goker M."/>
            <person name="Bristow J."/>
            <person name="Eisen J.A."/>
            <person name="Markowitz V."/>
            <person name="Hugenholtz P."/>
            <person name="Kyrpides N.C."/>
            <person name="Klenk H.P."/>
            <person name="Han C."/>
        </authorList>
    </citation>
    <scope>NUCLEOTIDE SEQUENCE [LARGE SCALE GENOMIC DNA]</scope>
    <source>
        <strain evidence="3">ATCC 14870 / DSM 20603 / BCRC 15368 / CIP 55.134 / JCM 11481 / NBRC 15587 / NCTC 10816 / Prevot 55134</strain>
    </source>
</reference>
<dbReference type="Proteomes" id="UP000000628">
    <property type="component" value="Chromosome"/>
</dbReference>